<name>A0ABP7N8W1_9GAMM</name>
<proteinExistence type="predicted"/>
<dbReference type="Pfam" id="PF06906">
    <property type="entry name" value="DUF1272"/>
    <property type="match status" value="1"/>
</dbReference>
<reference evidence="2" key="1">
    <citation type="journal article" date="2019" name="Int. J. Syst. Evol. Microbiol.">
        <title>The Global Catalogue of Microorganisms (GCM) 10K type strain sequencing project: providing services to taxonomists for standard genome sequencing and annotation.</title>
        <authorList>
            <consortium name="The Broad Institute Genomics Platform"/>
            <consortium name="The Broad Institute Genome Sequencing Center for Infectious Disease"/>
            <person name="Wu L."/>
            <person name="Ma J."/>
        </authorList>
    </citation>
    <scope>NUCLEOTIDE SEQUENCE [LARGE SCALE GENOMIC DNA]</scope>
    <source>
        <strain evidence="2">JCM 17551</strain>
    </source>
</reference>
<keyword evidence="2" id="KW-1185">Reference proteome</keyword>
<dbReference type="RefSeq" id="WP_344800412.1">
    <property type="nucleotide sequence ID" value="NZ_BAABBN010000015.1"/>
</dbReference>
<evidence type="ECO:0000313" key="2">
    <source>
        <dbReference type="Proteomes" id="UP001501565"/>
    </source>
</evidence>
<protein>
    <recommendedName>
        <fullName evidence="3">DUF1272 domain-containing protein</fullName>
    </recommendedName>
</protein>
<evidence type="ECO:0008006" key="3">
    <source>
        <dbReference type="Google" id="ProtNLM"/>
    </source>
</evidence>
<dbReference type="EMBL" id="BAABBN010000015">
    <property type="protein sequence ID" value="GAA3939959.1"/>
    <property type="molecule type" value="Genomic_DNA"/>
</dbReference>
<comment type="caution">
    <text evidence="1">The sequence shown here is derived from an EMBL/GenBank/DDBJ whole genome shotgun (WGS) entry which is preliminary data.</text>
</comment>
<evidence type="ECO:0000313" key="1">
    <source>
        <dbReference type="EMBL" id="GAA3939959.1"/>
    </source>
</evidence>
<accession>A0ABP7N8W1</accession>
<organism evidence="1 2">
    <name type="scientific">Litoribacillus peritrichatus</name>
    <dbReference type="NCBI Taxonomy" id="718191"/>
    <lineage>
        <taxon>Bacteria</taxon>
        <taxon>Pseudomonadati</taxon>
        <taxon>Pseudomonadota</taxon>
        <taxon>Gammaproteobacteria</taxon>
        <taxon>Oceanospirillales</taxon>
        <taxon>Oceanospirillaceae</taxon>
        <taxon>Litoribacillus</taxon>
    </lineage>
</organism>
<sequence length="74" mass="8396">MLKMKKHCEKCNAETGLQQEAYICSYECTFCKTCTEAMSCVCPNCAGELVRRPTRLKKPLEVVTSQVKEKIFGK</sequence>
<dbReference type="InterPro" id="IPR010696">
    <property type="entry name" value="DUF1272"/>
</dbReference>
<gene>
    <name evidence="1" type="ORF">GCM10022277_39930</name>
</gene>
<dbReference type="Proteomes" id="UP001501565">
    <property type="component" value="Unassembled WGS sequence"/>
</dbReference>